<dbReference type="Proteomes" id="UP000070412">
    <property type="component" value="Unassembled WGS sequence"/>
</dbReference>
<reference evidence="3" key="1">
    <citation type="journal article" date="2020" name="PLoS Negl. Trop. Dis.">
        <title>High-quality nuclear genome for Sarcoptes scabiei-A critical resource for a neglected parasite.</title>
        <authorList>
            <person name="Korhonen P.K."/>
            <person name="Gasser R.B."/>
            <person name="Ma G."/>
            <person name="Wang T."/>
            <person name="Stroehlein A.J."/>
            <person name="Young N.D."/>
            <person name="Ang C.S."/>
            <person name="Fernando D.D."/>
            <person name="Lu H.C."/>
            <person name="Taylor S."/>
            <person name="Reynolds S.L."/>
            <person name="Mofiz E."/>
            <person name="Najaraj S.H."/>
            <person name="Gowda H."/>
            <person name="Madugundu A."/>
            <person name="Renuse S."/>
            <person name="Holt D."/>
            <person name="Pandey A."/>
            <person name="Papenfuss A.T."/>
            <person name="Fischer K."/>
        </authorList>
    </citation>
    <scope>NUCLEOTIDE SEQUENCE [LARGE SCALE GENOMIC DNA]</scope>
</reference>
<evidence type="ECO:0000313" key="1">
    <source>
        <dbReference type="EMBL" id="KAF7495899.1"/>
    </source>
</evidence>
<dbReference type="EMBL" id="WVUK01000044">
    <property type="protein sequence ID" value="KAF7495899.1"/>
    <property type="molecule type" value="Genomic_DNA"/>
</dbReference>
<dbReference type="EnsemblMetazoa" id="SSS_4415s_mrna">
    <property type="protein sequence ID" value="KAF7495899.1"/>
    <property type="gene ID" value="SSS_4415"/>
</dbReference>
<keyword evidence="3" id="KW-1185">Reference proteome</keyword>
<organism evidence="1">
    <name type="scientific">Sarcoptes scabiei</name>
    <name type="common">Itch mite</name>
    <name type="synonym">Acarus scabiei</name>
    <dbReference type="NCBI Taxonomy" id="52283"/>
    <lineage>
        <taxon>Eukaryota</taxon>
        <taxon>Metazoa</taxon>
        <taxon>Ecdysozoa</taxon>
        <taxon>Arthropoda</taxon>
        <taxon>Chelicerata</taxon>
        <taxon>Arachnida</taxon>
        <taxon>Acari</taxon>
        <taxon>Acariformes</taxon>
        <taxon>Sarcoptiformes</taxon>
        <taxon>Astigmata</taxon>
        <taxon>Psoroptidia</taxon>
        <taxon>Sarcoptoidea</taxon>
        <taxon>Sarcoptidae</taxon>
        <taxon>Sarcoptinae</taxon>
        <taxon>Sarcoptes</taxon>
    </lineage>
</organism>
<protein>
    <submittedName>
        <fullName evidence="1 2">Uncharacterized protein</fullName>
    </submittedName>
</protein>
<proteinExistence type="predicted"/>
<gene>
    <name evidence="1" type="ORF">SSS_4415</name>
</gene>
<name>A0A834VHT6_SARSC</name>
<evidence type="ECO:0000313" key="3">
    <source>
        <dbReference type="Proteomes" id="UP000070412"/>
    </source>
</evidence>
<evidence type="ECO:0000313" key="2">
    <source>
        <dbReference type="EnsemblMetazoa" id="KAF7495899.1"/>
    </source>
</evidence>
<accession>A0A834VHT6</accession>
<reference evidence="1" key="2">
    <citation type="submission" date="2020-01" db="EMBL/GenBank/DDBJ databases">
        <authorList>
            <person name="Korhonen P.K.K."/>
            <person name="Guangxu M.G."/>
            <person name="Wang T.W."/>
            <person name="Stroehlein A.J.S."/>
            <person name="Young N.D."/>
            <person name="Ang C.-S.A."/>
            <person name="Fernando D.W.F."/>
            <person name="Lu H.L."/>
            <person name="Taylor S.T."/>
            <person name="Ehtesham M.E.M."/>
            <person name="Najaraj S.H.N."/>
            <person name="Harsha G.H.G."/>
            <person name="Madugundu A.M."/>
            <person name="Renuse S.R."/>
            <person name="Holt D.H."/>
            <person name="Pandey A.P."/>
            <person name="Papenfuss A.P."/>
            <person name="Gasser R.B.G."/>
            <person name="Fischer K.F."/>
        </authorList>
    </citation>
    <scope>NUCLEOTIDE SEQUENCE</scope>
    <source>
        <strain evidence="1">SSS_KF_BRIS2020</strain>
    </source>
</reference>
<sequence>MAPKWRLVKKKQTRPVGPSILFRMNTSNSRIKSEIPEPKALVEKIYKNQNIYFLTLMTDGSLKWIKGVDLGSNSSSLVKDFMANSKKTVMEKFPLGQNTDVNNSFIIKRMPADCDLNSFERLIKINFMGEDRMIYRRKNSNGSYEYCIAEVDWDEYLANYL</sequence>
<dbReference type="AlphaFoldDB" id="A0A834VHT6"/>
<reference evidence="2" key="3">
    <citation type="submission" date="2022-06" db="UniProtKB">
        <authorList>
            <consortium name="EnsemblMetazoa"/>
        </authorList>
    </citation>
    <scope>IDENTIFICATION</scope>
</reference>